<comment type="function">
    <text evidence="13">Mediates zinc uptake. May also transport other divalent cations.</text>
</comment>
<feature type="binding site" description="M2 metal binding site" evidence="13">
    <location>
        <position position="164"/>
    </location>
    <ligand>
        <name>Fe(2+)</name>
        <dbReference type="ChEBI" id="CHEBI:29033"/>
    </ligand>
</feature>
<evidence type="ECO:0000256" key="4">
    <source>
        <dbReference type="ARBA" id="ARBA00022475"/>
    </source>
</evidence>
<keyword evidence="10" id="KW-0408">Iron</keyword>
<protein>
    <recommendedName>
        <fullName evidence="13">Zinc transporter ZupT</fullName>
    </recommendedName>
</protein>
<dbReference type="PANTHER" id="PTHR11040">
    <property type="entry name" value="ZINC/IRON TRANSPORTER"/>
    <property type="match status" value="1"/>
</dbReference>
<feature type="binding site" description="M1 metal binding site" evidence="13">
    <location>
        <position position="160"/>
    </location>
    <ligand>
        <name>Zn(2+)</name>
        <dbReference type="ChEBI" id="CHEBI:29105"/>
    </ligand>
</feature>
<dbReference type="RefSeq" id="WP_139464541.1">
    <property type="nucleotide sequence ID" value="NZ_VDHJ01000001.1"/>
</dbReference>
<dbReference type="EMBL" id="VDHJ01000001">
    <property type="protein sequence ID" value="TNM00543.1"/>
    <property type="molecule type" value="Genomic_DNA"/>
</dbReference>
<dbReference type="HAMAP" id="MF_00548">
    <property type="entry name" value="ZupT"/>
    <property type="match status" value="1"/>
</dbReference>
<evidence type="ECO:0000256" key="11">
    <source>
        <dbReference type="ARBA" id="ARBA00023065"/>
    </source>
</evidence>
<dbReference type="GO" id="GO:0005886">
    <property type="term" value="C:plasma membrane"/>
    <property type="evidence" value="ECO:0007669"/>
    <property type="project" value="UniProtKB-SubCell"/>
</dbReference>
<evidence type="ECO:0000256" key="9">
    <source>
        <dbReference type="ARBA" id="ARBA00022989"/>
    </source>
</evidence>
<dbReference type="Proteomes" id="UP000312032">
    <property type="component" value="Unassembled WGS sequence"/>
</dbReference>
<evidence type="ECO:0000256" key="3">
    <source>
        <dbReference type="ARBA" id="ARBA00022448"/>
    </source>
</evidence>
<feature type="binding site" description="M2 metal binding site" evidence="13">
    <location>
        <position position="132"/>
    </location>
    <ligand>
        <name>Fe(2+)</name>
        <dbReference type="ChEBI" id="CHEBI:29033"/>
    </ligand>
</feature>
<dbReference type="InterPro" id="IPR003689">
    <property type="entry name" value="ZIP"/>
</dbReference>
<gene>
    <name evidence="13 14" type="primary">zupT</name>
    <name evidence="14" type="ORF">FHE74_00950</name>
</gene>
<organism evidence="14 15">
    <name type="scientific">Corynebacterium tapiri</name>
    <dbReference type="NCBI Taxonomy" id="1448266"/>
    <lineage>
        <taxon>Bacteria</taxon>
        <taxon>Bacillati</taxon>
        <taxon>Actinomycetota</taxon>
        <taxon>Actinomycetes</taxon>
        <taxon>Mycobacteriales</taxon>
        <taxon>Corynebacteriaceae</taxon>
        <taxon>Corynebacterium</taxon>
    </lineage>
</organism>
<dbReference type="GO" id="GO:0046872">
    <property type="term" value="F:metal ion binding"/>
    <property type="evidence" value="ECO:0007669"/>
    <property type="project" value="UniProtKB-KW"/>
</dbReference>
<dbReference type="GO" id="GO:0005385">
    <property type="term" value="F:zinc ion transmembrane transporter activity"/>
    <property type="evidence" value="ECO:0007669"/>
    <property type="project" value="UniProtKB-UniRule"/>
</dbReference>
<dbReference type="NCBIfam" id="NF003243">
    <property type="entry name" value="PRK04201.1"/>
    <property type="match status" value="1"/>
</dbReference>
<feature type="binding site" description="M1 metal binding site" evidence="13">
    <location>
        <position position="164"/>
    </location>
    <ligand>
        <name>Zn(2+)</name>
        <dbReference type="ChEBI" id="CHEBI:29105"/>
    </ligand>
</feature>
<keyword evidence="9 13" id="KW-1133">Transmembrane helix</keyword>
<feature type="transmembrane region" description="Helical" evidence="13">
    <location>
        <begin position="183"/>
        <end position="205"/>
    </location>
</feature>
<evidence type="ECO:0000256" key="10">
    <source>
        <dbReference type="ARBA" id="ARBA00023004"/>
    </source>
</evidence>
<keyword evidence="6" id="KW-0479">Metal-binding</keyword>
<evidence type="ECO:0000256" key="2">
    <source>
        <dbReference type="ARBA" id="ARBA00009703"/>
    </source>
</evidence>
<keyword evidence="3 13" id="KW-0813">Transport</keyword>
<name>A0A5C4U7T9_9CORY</name>
<feature type="binding site" description="M2 metal binding site" evidence="13">
    <location>
        <position position="161"/>
    </location>
    <ligand>
        <name>Fe(2+)</name>
        <dbReference type="ChEBI" id="CHEBI:29033"/>
    </ligand>
</feature>
<dbReference type="InterPro" id="IPR023498">
    <property type="entry name" value="Zn_transptr_ZupT"/>
</dbReference>
<keyword evidence="4 13" id="KW-1003">Cell membrane</keyword>
<proteinExistence type="inferred from homology"/>
<keyword evidence="11 13" id="KW-0406">Ion transport</keyword>
<evidence type="ECO:0000256" key="13">
    <source>
        <dbReference type="HAMAP-Rule" id="MF_00548"/>
    </source>
</evidence>
<dbReference type="PANTHER" id="PTHR11040:SF205">
    <property type="entry name" value="ZINC TRANSPORTER ZUPT"/>
    <property type="match status" value="1"/>
</dbReference>
<evidence type="ECO:0000256" key="7">
    <source>
        <dbReference type="ARBA" id="ARBA00022833"/>
    </source>
</evidence>
<evidence type="ECO:0000313" key="15">
    <source>
        <dbReference type="Proteomes" id="UP000312032"/>
    </source>
</evidence>
<comment type="subcellular location">
    <subcellularLocation>
        <location evidence="1 13">Cell membrane</location>
        <topology evidence="1 13">Multi-pass membrane protein</topology>
    </subcellularLocation>
</comment>
<feature type="transmembrane region" description="Helical" evidence="13">
    <location>
        <begin position="211"/>
        <end position="232"/>
    </location>
</feature>
<evidence type="ECO:0000256" key="1">
    <source>
        <dbReference type="ARBA" id="ARBA00004651"/>
    </source>
</evidence>
<accession>A0A5C4U7T9</accession>
<feature type="transmembrane region" description="Helical" evidence="13">
    <location>
        <begin position="140"/>
        <end position="162"/>
    </location>
</feature>
<comment type="catalytic activity">
    <reaction evidence="13">
        <text>Zn(2+)(in) = Zn(2+)(out)</text>
        <dbReference type="Rhea" id="RHEA:29351"/>
        <dbReference type="ChEBI" id="CHEBI:29105"/>
    </reaction>
</comment>
<keyword evidence="15" id="KW-1185">Reference proteome</keyword>
<evidence type="ECO:0000313" key="14">
    <source>
        <dbReference type="EMBL" id="TNM00543.1"/>
    </source>
</evidence>
<feature type="transmembrane region" description="Helical" evidence="13">
    <location>
        <begin position="244"/>
        <end position="263"/>
    </location>
</feature>
<feature type="transmembrane region" description="Helical" evidence="13">
    <location>
        <begin position="6"/>
        <end position="29"/>
    </location>
</feature>
<reference evidence="14 15" key="1">
    <citation type="submission" date="2019-06" db="EMBL/GenBank/DDBJ databases">
        <authorList>
            <person name="Li J."/>
        </authorList>
    </citation>
    <scope>NUCLEOTIDE SEQUENCE [LARGE SCALE GENOMIC DNA]</scope>
    <source>
        <strain evidence="14 15">LMG 28165</strain>
    </source>
</reference>
<dbReference type="Pfam" id="PF02535">
    <property type="entry name" value="Zip"/>
    <property type="match status" value="1"/>
</dbReference>
<comment type="caution">
    <text evidence="14">The sequence shown here is derived from an EMBL/GenBank/DDBJ whole genome shotgun (WGS) entry which is preliminary data.</text>
</comment>
<keyword evidence="5 13" id="KW-0812">Transmembrane</keyword>
<evidence type="ECO:0000256" key="6">
    <source>
        <dbReference type="ARBA" id="ARBA00022723"/>
    </source>
</evidence>
<feature type="transmembrane region" description="Helical" evidence="13">
    <location>
        <begin position="116"/>
        <end position="134"/>
    </location>
</feature>
<comment type="similarity">
    <text evidence="2 13">Belongs to the ZIP transporter (TC 2.A.5) family. ZupT subfamily.</text>
</comment>
<dbReference type="AlphaFoldDB" id="A0A5C4U7T9"/>
<evidence type="ECO:0000256" key="5">
    <source>
        <dbReference type="ARBA" id="ARBA00022692"/>
    </source>
</evidence>
<dbReference type="OrthoDB" id="9787346at2"/>
<sequence>MLTQQVLLAFALTLVAGLATGLGGVVAVLRRSPGTGFLAGSLGFSAGVMLYVSFVEILPEGRAELGEAFGQSRGSWLATGVFFAGIAVIAVIDKLVPEAINPHEPGSTEQKRRQAMMMKAGAMTAVALAIHNFPEGFATFTAALANPSVAIPVVVAIAIHNIPEGIAVAVPVRDATGSRAKGLLWATVSGIAEPAGAAVGFLFLMPVMGPAALGVSFAAVAGIMVYICLDELLPTAVKTGKHHVAIYGLIAGMGVMALSLELLG</sequence>
<feature type="transmembrane region" description="Helical" evidence="13">
    <location>
        <begin position="36"/>
        <end position="54"/>
    </location>
</feature>
<feature type="binding site" description="M2 metal binding site" evidence="13">
    <location>
        <position position="135"/>
    </location>
    <ligand>
        <name>Fe(2+)</name>
        <dbReference type="ChEBI" id="CHEBI:29033"/>
    </ligand>
</feature>
<evidence type="ECO:0000256" key="12">
    <source>
        <dbReference type="ARBA" id="ARBA00023136"/>
    </source>
</evidence>
<keyword evidence="8 13" id="KW-0864">Zinc transport</keyword>
<keyword evidence="12 13" id="KW-0472">Membrane</keyword>
<keyword evidence="7 13" id="KW-0862">Zinc</keyword>
<feature type="binding site" description="M2 metal binding site" evidence="13">
    <location>
        <position position="193"/>
    </location>
    <ligand>
        <name>Fe(2+)</name>
        <dbReference type="ChEBI" id="CHEBI:29033"/>
    </ligand>
</feature>
<feature type="binding site" description="M1 metal binding site" evidence="13">
    <location>
        <position position="135"/>
    </location>
    <ligand>
        <name>Zn(2+)</name>
        <dbReference type="ChEBI" id="CHEBI:29105"/>
    </ligand>
</feature>
<feature type="transmembrane region" description="Helical" evidence="13">
    <location>
        <begin position="74"/>
        <end position="96"/>
    </location>
</feature>
<evidence type="ECO:0000256" key="8">
    <source>
        <dbReference type="ARBA" id="ARBA00022906"/>
    </source>
</evidence>